<dbReference type="SMART" id="SM00346">
    <property type="entry name" value="HTH_ICLR"/>
    <property type="match status" value="1"/>
</dbReference>
<dbReference type="Pfam" id="PF01614">
    <property type="entry name" value="IclR_C"/>
    <property type="match status" value="1"/>
</dbReference>
<proteinExistence type="predicted"/>
<evidence type="ECO:0000256" key="2">
    <source>
        <dbReference type="ARBA" id="ARBA00023125"/>
    </source>
</evidence>
<evidence type="ECO:0000256" key="3">
    <source>
        <dbReference type="ARBA" id="ARBA00023163"/>
    </source>
</evidence>
<name>A0A2M8VZ26_9BURK</name>
<protein>
    <submittedName>
        <fullName evidence="6">IclR family transcriptional regulator</fullName>
    </submittedName>
</protein>
<evidence type="ECO:0000256" key="1">
    <source>
        <dbReference type="ARBA" id="ARBA00023015"/>
    </source>
</evidence>
<comment type="caution">
    <text evidence="6">The sequence shown here is derived from an EMBL/GenBank/DDBJ whole genome shotgun (WGS) entry which is preliminary data.</text>
</comment>
<dbReference type="GO" id="GO:0003677">
    <property type="term" value="F:DNA binding"/>
    <property type="evidence" value="ECO:0007669"/>
    <property type="project" value="UniProtKB-KW"/>
</dbReference>
<evidence type="ECO:0000313" key="6">
    <source>
        <dbReference type="EMBL" id="PJI83109.1"/>
    </source>
</evidence>
<dbReference type="OrthoDB" id="5401369at2"/>
<dbReference type="EMBL" id="PGTX01000001">
    <property type="protein sequence ID" value="PJI83109.1"/>
    <property type="molecule type" value="Genomic_DNA"/>
</dbReference>
<keyword evidence="1" id="KW-0805">Transcription regulation</keyword>
<dbReference type="InterPro" id="IPR014757">
    <property type="entry name" value="Tscrpt_reg_IclR_C"/>
</dbReference>
<dbReference type="Gene3D" id="1.10.10.10">
    <property type="entry name" value="Winged helix-like DNA-binding domain superfamily/Winged helix DNA-binding domain"/>
    <property type="match status" value="1"/>
</dbReference>
<keyword evidence="3" id="KW-0804">Transcription</keyword>
<organism evidence="6 7">
    <name type="scientific">Polynucleobacter brandtiae</name>
    <dbReference type="NCBI Taxonomy" id="1938816"/>
    <lineage>
        <taxon>Bacteria</taxon>
        <taxon>Pseudomonadati</taxon>
        <taxon>Pseudomonadota</taxon>
        <taxon>Betaproteobacteria</taxon>
        <taxon>Burkholderiales</taxon>
        <taxon>Burkholderiaceae</taxon>
        <taxon>Polynucleobacter</taxon>
    </lineage>
</organism>
<dbReference type="GO" id="GO:0045892">
    <property type="term" value="P:negative regulation of DNA-templated transcription"/>
    <property type="evidence" value="ECO:0007669"/>
    <property type="project" value="TreeGrafter"/>
</dbReference>
<feature type="domain" description="IclR-ED" evidence="5">
    <location>
        <begin position="84"/>
        <end position="267"/>
    </location>
</feature>
<dbReference type="InterPro" id="IPR050707">
    <property type="entry name" value="HTH_MetabolicPath_Reg"/>
</dbReference>
<dbReference type="PROSITE" id="PS51077">
    <property type="entry name" value="HTH_ICLR"/>
    <property type="match status" value="1"/>
</dbReference>
<dbReference type="Pfam" id="PF09339">
    <property type="entry name" value="HTH_IclR"/>
    <property type="match status" value="1"/>
</dbReference>
<dbReference type="PANTHER" id="PTHR30136">
    <property type="entry name" value="HELIX-TURN-HELIX TRANSCRIPTIONAL REGULATOR, ICLR FAMILY"/>
    <property type="match status" value="1"/>
</dbReference>
<keyword evidence="7" id="KW-1185">Reference proteome</keyword>
<dbReference type="Gene3D" id="3.30.450.40">
    <property type="match status" value="1"/>
</dbReference>
<evidence type="ECO:0000313" key="7">
    <source>
        <dbReference type="Proteomes" id="UP000229366"/>
    </source>
</evidence>
<dbReference type="PROSITE" id="PS51078">
    <property type="entry name" value="ICLR_ED"/>
    <property type="match status" value="1"/>
</dbReference>
<evidence type="ECO:0000259" key="5">
    <source>
        <dbReference type="PROSITE" id="PS51078"/>
    </source>
</evidence>
<dbReference type="GO" id="GO:0003700">
    <property type="term" value="F:DNA-binding transcription factor activity"/>
    <property type="evidence" value="ECO:0007669"/>
    <property type="project" value="TreeGrafter"/>
</dbReference>
<dbReference type="AlphaFoldDB" id="A0A2M8VZ26"/>
<sequence>MPQKLSRISPPSEIFEDSTKSSMAEKVLLILETIAQSEFPLTLEAISTSNGLAKPTAFRLLNTLVAQGFIERDPNGRRFQPSAKLRLIGINILSVDSIRSQRVAVMRRLVEEIGETCNFNILDGNKVMYLDRVETSAPIRLHIDVGTRVPLHCTASGKLFLSGMTDLQVRSSLGNEPFQRHTQKTLTSYEGLFRELEKIRIDGYALDESEFLDGFIGIAVPITNLKNKTFATITAHGPAPRIQLNPIDFYVAPLKQAADDIQNTLSESNV</sequence>
<feature type="domain" description="HTH iclR-type" evidence="4">
    <location>
        <begin position="21"/>
        <end position="83"/>
    </location>
</feature>
<evidence type="ECO:0000259" key="4">
    <source>
        <dbReference type="PROSITE" id="PS51077"/>
    </source>
</evidence>
<dbReference type="InterPro" id="IPR036388">
    <property type="entry name" value="WH-like_DNA-bd_sf"/>
</dbReference>
<keyword evidence="2" id="KW-0238">DNA-binding</keyword>
<dbReference type="Proteomes" id="UP000229366">
    <property type="component" value="Unassembled WGS sequence"/>
</dbReference>
<gene>
    <name evidence="6" type="ORF">B0G85_0501</name>
</gene>
<dbReference type="PANTHER" id="PTHR30136:SF24">
    <property type="entry name" value="HTH-TYPE TRANSCRIPTIONAL REPRESSOR ALLR"/>
    <property type="match status" value="1"/>
</dbReference>
<dbReference type="InterPro" id="IPR036390">
    <property type="entry name" value="WH_DNA-bd_sf"/>
</dbReference>
<dbReference type="SUPFAM" id="SSF46785">
    <property type="entry name" value="Winged helix' DNA-binding domain"/>
    <property type="match status" value="1"/>
</dbReference>
<dbReference type="InterPro" id="IPR005471">
    <property type="entry name" value="Tscrpt_reg_IclR_N"/>
</dbReference>
<reference evidence="6 7" key="1">
    <citation type="submission" date="2017-11" db="EMBL/GenBank/DDBJ databases">
        <title>Genomic Encyclopedia of Type Strains, Phase III (KMG-III): the genomes of soil and plant-associated and newly described type strains.</title>
        <authorList>
            <person name="Whitman W."/>
        </authorList>
    </citation>
    <scope>NUCLEOTIDE SEQUENCE [LARGE SCALE GENOMIC DNA]</scope>
    <source>
        <strain evidence="6 7">UB-Domo-W1</strain>
    </source>
</reference>
<accession>A0A2M8VZ26</accession>
<dbReference type="InterPro" id="IPR029016">
    <property type="entry name" value="GAF-like_dom_sf"/>
</dbReference>
<dbReference type="SUPFAM" id="SSF55781">
    <property type="entry name" value="GAF domain-like"/>
    <property type="match status" value="1"/>
</dbReference>